<dbReference type="AlphaFoldDB" id="A0A0C1LIF5"/>
<sequence>MRYLLLSNVMLMLAGCSYPYRSLRSLPADQLCASQFRPEFSNELYNTHVNISGRHLSGLLLVKQMPDTTYRVVFSTETGVKFFDFAFGGQEDFKVHYIMRKLDKKVVINALRNDFNFLLMNNIPATAAQVMKGNGMLYHAYPMREKTVYYLTDTLCKKFVRAEMGSSKKPLAEATWTPAGKSSPDSITIRHHNFDFSITLKKLER</sequence>
<reference evidence="1 2" key="1">
    <citation type="submission" date="2014-11" db="EMBL/GenBank/DDBJ databases">
        <title>Genome sequence of Flavihumibacter solisilvae 3-3.</title>
        <authorList>
            <person name="Zhou G."/>
            <person name="Li M."/>
            <person name="Wang G."/>
        </authorList>
    </citation>
    <scope>NUCLEOTIDE SEQUENCE [LARGE SCALE GENOMIC DNA]</scope>
    <source>
        <strain evidence="1 2">3-3</strain>
    </source>
</reference>
<dbReference type="STRING" id="1349421.OI18_07510"/>
<dbReference type="EMBL" id="JSVC01000008">
    <property type="protein sequence ID" value="KIC95153.1"/>
    <property type="molecule type" value="Genomic_DNA"/>
</dbReference>
<accession>A0A0C1LIF5</accession>
<evidence type="ECO:0000313" key="1">
    <source>
        <dbReference type="EMBL" id="KIC95153.1"/>
    </source>
</evidence>
<dbReference type="RefSeq" id="WP_039138604.1">
    <property type="nucleotide sequence ID" value="NZ_JSVC01000008.1"/>
</dbReference>
<dbReference type="Proteomes" id="UP000031408">
    <property type="component" value="Unassembled WGS sequence"/>
</dbReference>
<protein>
    <recommendedName>
        <fullName evidence="3">Outer-membrane lipoprotein LolB</fullName>
    </recommendedName>
</protein>
<dbReference type="PROSITE" id="PS51257">
    <property type="entry name" value="PROKAR_LIPOPROTEIN"/>
    <property type="match status" value="1"/>
</dbReference>
<organism evidence="1 2">
    <name type="scientific">Flavihumibacter solisilvae</name>
    <dbReference type="NCBI Taxonomy" id="1349421"/>
    <lineage>
        <taxon>Bacteria</taxon>
        <taxon>Pseudomonadati</taxon>
        <taxon>Bacteroidota</taxon>
        <taxon>Chitinophagia</taxon>
        <taxon>Chitinophagales</taxon>
        <taxon>Chitinophagaceae</taxon>
        <taxon>Flavihumibacter</taxon>
    </lineage>
</organism>
<dbReference type="OrthoDB" id="1043955at2"/>
<comment type="caution">
    <text evidence="1">The sequence shown here is derived from an EMBL/GenBank/DDBJ whole genome shotgun (WGS) entry which is preliminary data.</text>
</comment>
<keyword evidence="2" id="KW-1185">Reference proteome</keyword>
<name>A0A0C1LIF5_9BACT</name>
<proteinExistence type="predicted"/>
<gene>
    <name evidence="1" type="ORF">OI18_07510</name>
</gene>
<evidence type="ECO:0000313" key="2">
    <source>
        <dbReference type="Proteomes" id="UP000031408"/>
    </source>
</evidence>
<evidence type="ECO:0008006" key="3">
    <source>
        <dbReference type="Google" id="ProtNLM"/>
    </source>
</evidence>